<gene>
    <name evidence="2" type="ORF">G3T38_16890</name>
</gene>
<dbReference type="Proteomes" id="UP000468687">
    <property type="component" value="Unassembled WGS sequence"/>
</dbReference>
<reference evidence="2 3" key="1">
    <citation type="journal article" date="2014" name="Int. J. Syst. Evol. Microbiol.">
        <title>Nocardioides zeae sp. nov., isolated from the stem of Zea mays.</title>
        <authorList>
            <person name="Glaeser S.P."/>
            <person name="McInroy J.A."/>
            <person name="Busse H.J."/>
            <person name="Kampfer P."/>
        </authorList>
    </citation>
    <scope>NUCLEOTIDE SEQUENCE [LARGE SCALE GENOMIC DNA]</scope>
    <source>
        <strain evidence="2 3">JCM 30728</strain>
    </source>
</reference>
<keyword evidence="1" id="KW-1133">Transmembrane helix</keyword>
<feature type="transmembrane region" description="Helical" evidence="1">
    <location>
        <begin position="87"/>
        <end position="107"/>
    </location>
</feature>
<evidence type="ECO:0008006" key="4">
    <source>
        <dbReference type="Google" id="ProtNLM"/>
    </source>
</evidence>
<dbReference type="AlphaFoldDB" id="A0A6P0HMW5"/>
<keyword evidence="3" id="KW-1185">Reference proteome</keyword>
<keyword evidence="1" id="KW-0812">Transmembrane</keyword>
<feature type="transmembrane region" description="Helical" evidence="1">
    <location>
        <begin position="54"/>
        <end position="75"/>
    </location>
</feature>
<comment type="caution">
    <text evidence="2">The sequence shown here is derived from an EMBL/GenBank/DDBJ whole genome shotgun (WGS) entry which is preliminary data.</text>
</comment>
<evidence type="ECO:0000313" key="3">
    <source>
        <dbReference type="Proteomes" id="UP000468687"/>
    </source>
</evidence>
<evidence type="ECO:0000313" key="2">
    <source>
        <dbReference type="EMBL" id="NEN79946.1"/>
    </source>
</evidence>
<feature type="transmembrane region" description="Helical" evidence="1">
    <location>
        <begin position="128"/>
        <end position="157"/>
    </location>
</feature>
<dbReference type="RefSeq" id="WP_163773496.1">
    <property type="nucleotide sequence ID" value="NZ_JAAGXA010000013.1"/>
</dbReference>
<organism evidence="2 3">
    <name type="scientific">Nocardioides zeae</name>
    <dbReference type="NCBI Taxonomy" id="1457234"/>
    <lineage>
        <taxon>Bacteria</taxon>
        <taxon>Bacillati</taxon>
        <taxon>Actinomycetota</taxon>
        <taxon>Actinomycetes</taxon>
        <taxon>Propionibacteriales</taxon>
        <taxon>Nocardioidaceae</taxon>
        <taxon>Nocardioides</taxon>
    </lineage>
</organism>
<name>A0A6P0HMW5_9ACTN</name>
<dbReference type="EMBL" id="JAAGXA010000013">
    <property type="protein sequence ID" value="NEN79946.1"/>
    <property type="molecule type" value="Genomic_DNA"/>
</dbReference>
<keyword evidence="1" id="KW-0472">Membrane</keyword>
<sequence length="161" mass="16048">MSSVQLTVGTALPRALLLQDVVALVALALAGTALSVPALRRATPAGTLTARPDIGAGIVLRALLCGVQFGSEAFIPPGLQALRGQSATAAGLSLCAGALTWVLRSFLQARFGTTHADSHGRSVAADAEILLVGAAAIATTVLVDTVPASLAVAGWAVSGWA</sequence>
<protein>
    <recommendedName>
        <fullName evidence="4">MFS transporter</fullName>
    </recommendedName>
</protein>
<accession>A0A6P0HMW5</accession>
<evidence type="ECO:0000256" key="1">
    <source>
        <dbReference type="SAM" id="Phobius"/>
    </source>
</evidence>
<proteinExistence type="predicted"/>
<feature type="transmembrane region" description="Helical" evidence="1">
    <location>
        <begin position="21"/>
        <end position="42"/>
    </location>
</feature>